<dbReference type="OrthoDB" id="8811523at2759"/>
<evidence type="ECO:0000256" key="1">
    <source>
        <dbReference type="ARBA" id="ARBA00022468"/>
    </source>
</evidence>
<accession>Q4TD20</accession>
<dbReference type="InterPro" id="IPR021935">
    <property type="entry name" value="SGSM1/2_RBD"/>
</dbReference>
<dbReference type="EMBL" id="CAAE01006574">
    <property type="protein sequence ID" value="CAF89212.1"/>
    <property type="molecule type" value="Genomic_DNA"/>
</dbReference>
<dbReference type="Pfam" id="PF12068">
    <property type="entry name" value="PH_RBD"/>
    <property type="match status" value="1"/>
</dbReference>
<comment type="caution">
    <text evidence="4">The sequence shown here is derived from an EMBL/GenBank/DDBJ whole genome shotgun (WGS) entry which is preliminary data.</text>
</comment>
<name>Q4TD20_TETNG</name>
<reference evidence="4" key="2">
    <citation type="submission" date="2004-02" db="EMBL/GenBank/DDBJ databases">
        <authorList>
            <consortium name="Genoscope"/>
            <consortium name="Whitehead Institute Centre for Genome Research"/>
        </authorList>
    </citation>
    <scope>NUCLEOTIDE SEQUENCE</scope>
</reference>
<dbReference type="AlphaFoldDB" id="Q4TD20"/>
<protein>
    <submittedName>
        <fullName evidence="4">(spotted green pufferfish) hypothetical protein</fullName>
    </submittedName>
</protein>
<keyword evidence="1" id="KW-0343">GTPase activation</keyword>
<dbReference type="KEGG" id="tng:GSTEN00003033G001"/>
<reference evidence="4" key="1">
    <citation type="journal article" date="2004" name="Nature">
        <title>Genome duplication in the teleost fish Tetraodon nigroviridis reveals the early vertebrate proto-karyotype.</title>
        <authorList>
            <person name="Jaillon O."/>
            <person name="Aury J.-M."/>
            <person name="Brunet F."/>
            <person name="Petit J.-L."/>
            <person name="Stange-Thomann N."/>
            <person name="Mauceli E."/>
            <person name="Bouneau L."/>
            <person name="Fischer C."/>
            <person name="Ozouf-Costaz C."/>
            <person name="Bernot A."/>
            <person name="Nicaud S."/>
            <person name="Jaffe D."/>
            <person name="Fisher S."/>
            <person name="Lutfalla G."/>
            <person name="Dossat C."/>
            <person name="Segurens B."/>
            <person name="Dasilva C."/>
            <person name="Salanoubat M."/>
            <person name="Levy M."/>
            <person name="Boudet N."/>
            <person name="Castellano S."/>
            <person name="Anthouard V."/>
            <person name="Jubin C."/>
            <person name="Castelli V."/>
            <person name="Katinka M."/>
            <person name="Vacherie B."/>
            <person name="Biemont C."/>
            <person name="Skalli Z."/>
            <person name="Cattolico L."/>
            <person name="Poulain J."/>
            <person name="De Berardinis V."/>
            <person name="Cruaud C."/>
            <person name="Duprat S."/>
            <person name="Brottier P."/>
            <person name="Coutanceau J.-P."/>
            <person name="Gouzy J."/>
            <person name="Parra G."/>
            <person name="Lardier G."/>
            <person name="Chapple C."/>
            <person name="McKernan K.J."/>
            <person name="McEwan P."/>
            <person name="Bosak S."/>
            <person name="Kellis M."/>
            <person name="Volff J.-N."/>
            <person name="Guigo R."/>
            <person name="Zody M.C."/>
            <person name="Mesirov J."/>
            <person name="Lindblad-Toh K."/>
            <person name="Birren B."/>
            <person name="Nusbaum C."/>
            <person name="Kahn D."/>
            <person name="Robinson-Rechavi M."/>
            <person name="Laudet V."/>
            <person name="Schachter V."/>
            <person name="Quetier F."/>
            <person name="Saurin W."/>
            <person name="Scarpelli C."/>
            <person name="Wincker P."/>
            <person name="Lander E.S."/>
            <person name="Weissenbach J."/>
            <person name="Roest Crollius H."/>
        </authorList>
    </citation>
    <scope>NUCLEOTIDE SEQUENCE [LARGE SCALE GENOMIC DNA]</scope>
</reference>
<gene>
    <name evidence="4" type="ORF">GSTENG00003033001</name>
</gene>
<evidence type="ECO:0000256" key="2">
    <source>
        <dbReference type="SAM" id="MobiDB-lite"/>
    </source>
</evidence>
<feature type="domain" description="Small G protein signalling modulator 1/2 Rab-binding" evidence="3">
    <location>
        <begin position="3"/>
        <end position="194"/>
    </location>
</feature>
<sequence length="209" mass="23632">QVITEHEGVFIHPGSDEDSSDQDLLISGSLRIVDKDAEIFVEYRPLEDTVDPTNMLCAGKDSSSVMEWEQVSSERSQQVLETQQSYETEWDMVNTVSFKKRPCSNTECGCCAPAFQPAFCSSVSLKRSRSALFPVPLRSGCLNHNHERSRWALSFHINELKSVTVKKEGWTFLVFRLKDSSTPLPALHFHQGGSNEFLDSLKNLTRLME</sequence>
<evidence type="ECO:0000259" key="3">
    <source>
        <dbReference type="Pfam" id="PF12068"/>
    </source>
</evidence>
<evidence type="ECO:0000313" key="4">
    <source>
        <dbReference type="EMBL" id="CAF89212.1"/>
    </source>
</evidence>
<feature type="non-terminal residue" evidence="4">
    <location>
        <position position="1"/>
    </location>
</feature>
<feature type="region of interest" description="Disordered" evidence="2">
    <location>
        <begin position="1"/>
        <end position="21"/>
    </location>
</feature>
<proteinExistence type="predicted"/>
<dbReference type="GO" id="GO:0005096">
    <property type="term" value="F:GTPase activator activity"/>
    <property type="evidence" value="ECO:0007669"/>
    <property type="project" value="UniProtKB-KW"/>
</dbReference>
<organism evidence="4">
    <name type="scientific">Tetraodon nigroviridis</name>
    <name type="common">Spotted green pufferfish</name>
    <name type="synonym">Chelonodon nigroviridis</name>
    <dbReference type="NCBI Taxonomy" id="99883"/>
    <lineage>
        <taxon>Eukaryota</taxon>
        <taxon>Metazoa</taxon>
        <taxon>Chordata</taxon>
        <taxon>Craniata</taxon>
        <taxon>Vertebrata</taxon>
        <taxon>Euteleostomi</taxon>
        <taxon>Actinopterygii</taxon>
        <taxon>Neopterygii</taxon>
        <taxon>Teleostei</taxon>
        <taxon>Neoteleostei</taxon>
        <taxon>Acanthomorphata</taxon>
        <taxon>Eupercaria</taxon>
        <taxon>Tetraodontiformes</taxon>
        <taxon>Tetradontoidea</taxon>
        <taxon>Tetraodontidae</taxon>
        <taxon>Tetraodon</taxon>
    </lineage>
</organism>